<dbReference type="PANTHER" id="PTHR31245">
    <property type="entry name" value="UBIQUITIN SYSTEM COMPONENT CUE PROTEIN"/>
    <property type="match status" value="1"/>
</dbReference>
<dbReference type="Gramene" id="TraesPARA_EIv1.0_0496710.1">
    <property type="protein sequence ID" value="TraesPARA_EIv1.0_0496710.1.CDS"/>
    <property type="gene ID" value="TraesPARA_EIv1.0_0496710"/>
</dbReference>
<sequence>MAVEVDDTRKRGAAAFLDDPFEVLQAKQGRCSPSATRPRSPTSASTWSSTPSRRSSPSSPAPIRSFCGAISKRREMSWMLPSEASGIIWHRIQQRPMLVPPHLEVMNTPANRTEWAELIVKEMSSASYPNDARNRVFRILEMFDKCAANCSTPDEAHKMREDRMDFWSIANMYNGLLVISTKATTDGAGEKVSSGGDKRGKE</sequence>
<dbReference type="Gramene" id="TraesCS2B02G510600.4">
    <property type="protein sequence ID" value="TraesCS2B02G510600.4"/>
    <property type="gene ID" value="TraesCS2B02G510600"/>
</dbReference>
<evidence type="ECO:0000313" key="2">
    <source>
        <dbReference type="EnsemblPlants" id="TraesCS2B02G510600.4"/>
    </source>
</evidence>
<reference evidence="2" key="2">
    <citation type="submission" date="2018-10" db="UniProtKB">
        <authorList>
            <consortium name="EnsemblPlants"/>
        </authorList>
    </citation>
    <scope>IDENTIFICATION</scope>
</reference>
<protein>
    <submittedName>
        <fullName evidence="2">Uncharacterized protein</fullName>
    </submittedName>
</protein>
<dbReference type="Gramene" id="TraesCS2B03G1283500.3">
    <property type="protein sequence ID" value="TraesCS2B03G1283500.3.CDS"/>
    <property type="gene ID" value="TraesCS2B03G1283500"/>
</dbReference>
<evidence type="ECO:0000313" key="3">
    <source>
        <dbReference type="Proteomes" id="UP000019116"/>
    </source>
</evidence>
<dbReference type="PANTHER" id="PTHR31245:SF19">
    <property type="entry name" value="GENOME ASSEMBLY, CHROMOSOME: II"/>
    <property type="match status" value="1"/>
</dbReference>
<reference evidence="2" key="1">
    <citation type="submission" date="2018-08" db="EMBL/GenBank/DDBJ databases">
        <authorList>
            <person name="Rossello M."/>
        </authorList>
    </citation>
    <scope>NUCLEOTIDE SEQUENCE [LARGE SCALE GENOMIC DNA]</scope>
    <source>
        <strain evidence="2">cv. Chinese Spring</strain>
    </source>
</reference>
<name>A0A3B6CDU6_WHEAT</name>
<feature type="region of interest" description="Disordered" evidence="1">
    <location>
        <begin position="27"/>
        <end position="63"/>
    </location>
</feature>
<accession>A0A3B6CDU6</accession>
<dbReference type="AlphaFoldDB" id="A0A3B6CDU6"/>
<dbReference type="Proteomes" id="UP000019116">
    <property type="component" value="Chromosome 2B"/>
</dbReference>
<evidence type="ECO:0000256" key="1">
    <source>
        <dbReference type="SAM" id="MobiDB-lite"/>
    </source>
</evidence>
<organism evidence="2">
    <name type="scientific">Triticum aestivum</name>
    <name type="common">Wheat</name>
    <dbReference type="NCBI Taxonomy" id="4565"/>
    <lineage>
        <taxon>Eukaryota</taxon>
        <taxon>Viridiplantae</taxon>
        <taxon>Streptophyta</taxon>
        <taxon>Embryophyta</taxon>
        <taxon>Tracheophyta</taxon>
        <taxon>Spermatophyta</taxon>
        <taxon>Magnoliopsida</taxon>
        <taxon>Liliopsida</taxon>
        <taxon>Poales</taxon>
        <taxon>Poaceae</taxon>
        <taxon>BOP clade</taxon>
        <taxon>Pooideae</taxon>
        <taxon>Triticodae</taxon>
        <taxon>Triticeae</taxon>
        <taxon>Triticinae</taxon>
        <taxon>Triticum</taxon>
    </lineage>
</organism>
<dbReference type="EnsemblPlants" id="TraesCS2B02G510600.4">
    <property type="protein sequence ID" value="TraesCS2B02G510600.4"/>
    <property type="gene ID" value="TraesCS2B02G510600"/>
</dbReference>
<proteinExistence type="predicted"/>
<feature type="compositionally biased region" description="Low complexity" evidence="1">
    <location>
        <begin position="32"/>
        <end position="63"/>
    </location>
</feature>
<keyword evidence="3" id="KW-1185">Reference proteome</keyword>